<feature type="region of interest" description="Disordered" evidence="1">
    <location>
        <begin position="895"/>
        <end position="971"/>
    </location>
</feature>
<dbReference type="InterPro" id="IPR040521">
    <property type="entry name" value="KDZ"/>
</dbReference>
<keyword evidence="4" id="KW-1185">Reference proteome</keyword>
<dbReference type="EMBL" id="NHYE01000436">
    <property type="protein sequence ID" value="PPR05742.1"/>
    <property type="molecule type" value="Genomic_DNA"/>
</dbReference>
<feature type="compositionally biased region" description="Acidic residues" evidence="1">
    <location>
        <begin position="1125"/>
        <end position="1147"/>
    </location>
</feature>
<proteinExistence type="predicted"/>
<dbReference type="InParanoid" id="A0A409YRW3"/>
<feature type="compositionally biased region" description="Basic and acidic residues" evidence="1">
    <location>
        <begin position="926"/>
        <end position="941"/>
    </location>
</feature>
<evidence type="ECO:0000256" key="1">
    <source>
        <dbReference type="SAM" id="MobiDB-lite"/>
    </source>
</evidence>
<dbReference type="PANTHER" id="PTHR33096">
    <property type="entry name" value="CXC2 DOMAIN-CONTAINING PROTEIN"/>
    <property type="match status" value="1"/>
</dbReference>
<feature type="region of interest" description="Disordered" evidence="1">
    <location>
        <begin position="1"/>
        <end position="36"/>
    </location>
</feature>
<reference evidence="3 4" key="1">
    <citation type="journal article" date="2018" name="Evol. Lett.">
        <title>Horizontal gene cluster transfer increased hallucinogenic mushroom diversity.</title>
        <authorList>
            <person name="Reynolds H.T."/>
            <person name="Vijayakumar V."/>
            <person name="Gluck-Thaler E."/>
            <person name="Korotkin H.B."/>
            <person name="Matheny P.B."/>
            <person name="Slot J.C."/>
        </authorList>
    </citation>
    <scope>NUCLEOTIDE SEQUENCE [LARGE SCALE GENOMIC DNA]</scope>
    <source>
        <strain evidence="3 4">SRW20</strain>
    </source>
</reference>
<feature type="region of interest" description="Disordered" evidence="1">
    <location>
        <begin position="71"/>
        <end position="112"/>
    </location>
</feature>
<sequence>MSQSGQPASRKKRRVQPQRIAVDFEGPSGPGGVPSFDHVSYRLERLQPSTGMRYQSKRTLVVDTLWLPPEDSNVGLDPDSSMNNTTIDGPAIGGQQEEPEPISKKRKKKQKSLASRRPMVLWKEGFRDMYLDELLRWEGRGDAWHQIETPCADCLGRKVVTPPAGIYRCSDCFYPHMLCKECCVRRHRMLPLHVIQEWTGSTFIKTSLKKLGFRIQLNHLSLKCSQPEAGHAKLVILHTNGLHEVSLDFCGCQPVSKVRQLMRRGLFPSSQDNPRTCATFDLLRHLHMLSLTSKCSTYDYYRALEKLTNNSGVDLPASKYRPLMRMALQWRHLKMMKRAGRGHDDTGVAGTKEGELAIACPSCPHPGINIPEGWEKAGDDERFLYFVVLCIDANFRLKNQLVSNYSSDPGLGTGLSYTIKRKPYEEYVRSRGNDVNIDESRPKGCGLQAVDQANTKYSKGLRYTGVSGVSCGRSEMLLPCSVGNLQKGEKYCCMDYACGSAMRFIYVLLIILIYDIACQWFVNLANRIQNHWPEEIKPRAGVTLVPVIPKLHEKGHTQSKKHEQFSCNLCRGIGHTDGECPERIWSAHNAVGSATKTMGPGSRHDVLDDHFGYWNYEKYISIGKTLMRRYQKALPERNRQAEAHRGFSESINPSDVAQWTKLCEDWENAAFPREKFESPYHVVGTDLTQAQVRKELAEEEDKTVAGGGAVYHKTSASQFLSNGLAIEDSQRRLSWVVRQKEKEATAIAEERGALRKEIEKWRRIQAIYMPGLLQHLSDLERANPGSTEDGDKAEEMRLWLPSSIPKADRENVCIPQLAMAEERLRTAQCLNSLSSIRATLRLKSRMVQFKNKNIRGQRSGTRSRELINRVHNRARKYAARYRAARAAKLALSGPGSWETTLQPLQDSDVRSYQDPERLKPRTRRKGTYEDGDHPEEIRVDESEVDGDQGGICEDDGEGIDLLPESRGRREGSGQTRLKLSWIWTVVSYDPDSPEAKDNSLLRAEWARSRARVDRAREEVKLLREEMRRVLVYLEWKANWWKSKECARHVEDIVLAEGLRSYCVDQATRQLALRESFQELWKTPLDIVLPADGALKSASKGVTKGTSGAAMKGATKGATKGAYPGPDEEESDEDSDEGSSGDSDTDDD</sequence>
<evidence type="ECO:0000259" key="2">
    <source>
        <dbReference type="Pfam" id="PF18803"/>
    </source>
</evidence>
<dbReference type="STRING" id="231916.A0A409YRW3"/>
<dbReference type="Pfam" id="PF18758">
    <property type="entry name" value="KDZ"/>
    <property type="match status" value="1"/>
</dbReference>
<feature type="compositionally biased region" description="Basic and acidic residues" evidence="1">
    <location>
        <begin position="907"/>
        <end position="919"/>
    </location>
</feature>
<comment type="caution">
    <text evidence="3">The sequence shown here is derived from an EMBL/GenBank/DDBJ whole genome shotgun (WGS) entry which is preliminary data.</text>
</comment>
<dbReference type="Pfam" id="PF18803">
    <property type="entry name" value="CxC2"/>
    <property type="match status" value="1"/>
</dbReference>
<dbReference type="InterPro" id="IPR041457">
    <property type="entry name" value="CxC2_KDZ-assoc"/>
</dbReference>
<dbReference type="OrthoDB" id="2682806at2759"/>
<dbReference type="AlphaFoldDB" id="A0A409YRW3"/>
<feature type="region of interest" description="Disordered" evidence="1">
    <location>
        <begin position="1097"/>
        <end position="1147"/>
    </location>
</feature>
<feature type="compositionally biased region" description="Low complexity" evidence="1">
    <location>
        <begin position="1102"/>
        <end position="1121"/>
    </location>
</feature>
<feature type="compositionally biased region" description="Acidic residues" evidence="1">
    <location>
        <begin position="942"/>
        <end position="958"/>
    </location>
</feature>
<gene>
    <name evidence="3" type="ORF">CVT26_008495</name>
</gene>
<dbReference type="PANTHER" id="PTHR33096:SF1">
    <property type="entry name" value="CXC1-LIKE CYSTEINE CLUSTER ASSOCIATED WITH KDZ TRANSPOSASES DOMAIN-CONTAINING PROTEIN"/>
    <property type="match status" value="1"/>
</dbReference>
<evidence type="ECO:0000313" key="3">
    <source>
        <dbReference type="EMBL" id="PPR05742.1"/>
    </source>
</evidence>
<organism evidence="3 4">
    <name type="scientific">Gymnopilus dilepis</name>
    <dbReference type="NCBI Taxonomy" id="231916"/>
    <lineage>
        <taxon>Eukaryota</taxon>
        <taxon>Fungi</taxon>
        <taxon>Dikarya</taxon>
        <taxon>Basidiomycota</taxon>
        <taxon>Agaricomycotina</taxon>
        <taxon>Agaricomycetes</taxon>
        <taxon>Agaricomycetidae</taxon>
        <taxon>Agaricales</taxon>
        <taxon>Agaricineae</taxon>
        <taxon>Hymenogastraceae</taxon>
        <taxon>Gymnopilus</taxon>
    </lineage>
</organism>
<accession>A0A409YRW3</accession>
<dbReference type="Proteomes" id="UP000284706">
    <property type="component" value="Unassembled WGS sequence"/>
</dbReference>
<name>A0A409YRW3_9AGAR</name>
<protein>
    <recommendedName>
        <fullName evidence="2">CxC2-like cysteine cluster KDZ transposase-associated domain-containing protein</fullName>
    </recommendedName>
</protein>
<feature type="domain" description="CxC2-like cysteine cluster KDZ transposase-associated" evidence="2">
    <location>
        <begin position="208"/>
        <end position="312"/>
    </location>
</feature>
<evidence type="ECO:0000313" key="4">
    <source>
        <dbReference type="Proteomes" id="UP000284706"/>
    </source>
</evidence>